<evidence type="ECO:0000256" key="1">
    <source>
        <dbReference type="SAM" id="MobiDB-lite"/>
    </source>
</evidence>
<feature type="compositionally biased region" description="Basic and acidic residues" evidence="1">
    <location>
        <begin position="172"/>
        <end position="212"/>
    </location>
</feature>
<feature type="compositionally biased region" description="Basic and acidic residues" evidence="1">
    <location>
        <begin position="385"/>
        <end position="408"/>
    </location>
</feature>
<proteinExistence type="predicted"/>
<dbReference type="GeneID" id="116299647"/>
<evidence type="ECO:0000313" key="2">
    <source>
        <dbReference type="Proteomes" id="UP000515163"/>
    </source>
</evidence>
<feature type="compositionally biased region" description="Polar residues" evidence="1">
    <location>
        <begin position="227"/>
        <end position="239"/>
    </location>
</feature>
<feature type="region of interest" description="Disordered" evidence="1">
    <location>
        <begin position="171"/>
        <end position="297"/>
    </location>
</feature>
<dbReference type="InParanoid" id="A0A6P8IEF0"/>
<gene>
    <name evidence="3" type="primary">LOC116299647</name>
</gene>
<accession>A0A6P8IEF0</accession>
<feature type="compositionally biased region" description="Polar residues" evidence="1">
    <location>
        <begin position="263"/>
        <end position="288"/>
    </location>
</feature>
<feature type="region of interest" description="Disordered" evidence="1">
    <location>
        <begin position="385"/>
        <end position="415"/>
    </location>
</feature>
<dbReference type="KEGG" id="aten:116299647"/>
<reference evidence="3" key="1">
    <citation type="submission" date="2025-08" db="UniProtKB">
        <authorList>
            <consortium name="RefSeq"/>
        </authorList>
    </citation>
    <scope>IDENTIFICATION</scope>
    <source>
        <tissue evidence="3">Tentacle</tissue>
    </source>
</reference>
<protein>
    <submittedName>
        <fullName evidence="3">Myb-like protein X</fullName>
    </submittedName>
</protein>
<dbReference type="RefSeq" id="XP_031564205.1">
    <property type="nucleotide sequence ID" value="XM_031708345.1"/>
</dbReference>
<dbReference type="AlphaFoldDB" id="A0A6P8IEF0"/>
<feature type="region of interest" description="Disordered" evidence="1">
    <location>
        <begin position="447"/>
        <end position="485"/>
    </location>
</feature>
<organism evidence="2 3">
    <name type="scientific">Actinia tenebrosa</name>
    <name type="common">Australian red waratah sea anemone</name>
    <dbReference type="NCBI Taxonomy" id="6105"/>
    <lineage>
        <taxon>Eukaryota</taxon>
        <taxon>Metazoa</taxon>
        <taxon>Cnidaria</taxon>
        <taxon>Anthozoa</taxon>
        <taxon>Hexacorallia</taxon>
        <taxon>Actiniaria</taxon>
        <taxon>Actiniidae</taxon>
        <taxon>Actinia</taxon>
    </lineage>
</organism>
<keyword evidence="2" id="KW-1185">Reference proteome</keyword>
<dbReference type="OrthoDB" id="5989330at2759"/>
<sequence length="485" mass="56074">MTETTKLPASFSNSTAFESSTAFLMVQKNNNKRQTSMTDDVFRIFRRTGKKISQIGHQIERERGVYLKESYSHKNALYKELASIPNVKEDIGRRKTKVLSHMPPLPRFADVHTSDLICRPVKSQLSRQRPGQDTELELEKRINVNVLKRCECCRRLAFRYKEMSEKMQNLAKQEKEEEEEKKQKKESRETKSAKQEETKRDAEIQKLIEEARTASPFRQSFEKSEGGSEQTRLFQYSSRKPSEARPVIDANQRVEASFRSLRRQSQAVQSQKHTPVQPRSVTTVPSPTKSERNSTRDRSWSIVFDKCSFTVPPEPSPSPLGRQKLRVKFEYPHLKEKLKVSGKDWRNHLLKLQGVRVKGKKQTVVALSKAYVAFKKLLNKMEEERKRAEEMAERSDDSEGSSRTDSPTHRNRLQSEASIVASLRWQPRRTSRINSLISPQNLHQVSLEDKDKKNSRRVGLKEDYNDGLSDCTSDVDGEGRFTVLE</sequence>
<evidence type="ECO:0000313" key="3">
    <source>
        <dbReference type="RefSeq" id="XP_031564205.1"/>
    </source>
</evidence>
<dbReference type="Proteomes" id="UP000515163">
    <property type="component" value="Unplaced"/>
</dbReference>
<name>A0A6P8IEF0_ACTTE</name>